<evidence type="ECO:0008006" key="3">
    <source>
        <dbReference type="Google" id="ProtNLM"/>
    </source>
</evidence>
<dbReference type="RefSeq" id="WP_093273023.1">
    <property type="nucleotide sequence ID" value="NZ_FNDD01000010.1"/>
</dbReference>
<dbReference type="OrthoDB" id="5878065at2"/>
<protein>
    <recommendedName>
        <fullName evidence="3">Hemolysin-type calcium-binding repeat-containing protein</fullName>
    </recommendedName>
</protein>
<evidence type="ECO:0000313" key="2">
    <source>
        <dbReference type="Proteomes" id="UP000198854"/>
    </source>
</evidence>
<dbReference type="Proteomes" id="UP000198854">
    <property type="component" value="Unassembled WGS sequence"/>
</dbReference>
<keyword evidence="2" id="KW-1185">Reference proteome</keyword>
<evidence type="ECO:0000313" key="1">
    <source>
        <dbReference type="EMBL" id="SDH19424.1"/>
    </source>
</evidence>
<accession>A0A1G8AEM4</accession>
<sequence length="299" mass="31606">MTVIVGETNTDGSGSSTNLDAENGVVVVTSYSEDGVLVIDTDGEIIDTTTAASSEWDADGYKEISVEGSYESITIANFVDVDIDTESDTGFTHIEVLYAKRGVIDTTGTDSADSIYIAVTTNNDHWSNTFTVTTGDGNDFVEFANVENSYLTGFDVDLGDGNDTLDISELLVASDNADARTADGGDGLDVLITNGDEAVDFENFEVITGSSDVTVTLDAELLEANSTSEFGLVVADVQVDLGEDISASIAEGLSGDQIDYLEDLGYDPDDFVQIDVITDEGSYAILTNEVDWVSQVASV</sequence>
<dbReference type="EMBL" id="FNDD01000010">
    <property type="protein sequence ID" value="SDH19424.1"/>
    <property type="molecule type" value="Genomic_DNA"/>
</dbReference>
<reference evidence="1 2" key="1">
    <citation type="submission" date="2016-10" db="EMBL/GenBank/DDBJ databases">
        <authorList>
            <person name="de Groot N.N."/>
        </authorList>
    </citation>
    <scope>NUCLEOTIDE SEQUENCE [LARGE SCALE GENOMIC DNA]</scope>
    <source>
        <strain evidence="1 2">CGMCC 1.10228</strain>
    </source>
</reference>
<organism evidence="1 2">
    <name type="scientific">Vibrio xiamenensis</name>
    <dbReference type="NCBI Taxonomy" id="861298"/>
    <lineage>
        <taxon>Bacteria</taxon>
        <taxon>Pseudomonadati</taxon>
        <taxon>Pseudomonadota</taxon>
        <taxon>Gammaproteobacteria</taxon>
        <taxon>Vibrionales</taxon>
        <taxon>Vibrionaceae</taxon>
        <taxon>Vibrio</taxon>
    </lineage>
</organism>
<gene>
    <name evidence="1" type="ORF">SAMN04488136_11081</name>
</gene>
<dbReference type="STRING" id="861298.SAMN04488136_11081"/>
<proteinExistence type="predicted"/>
<name>A0A1G8AEM4_9VIBR</name>
<dbReference type="AlphaFoldDB" id="A0A1G8AEM4"/>